<name>A0A1E8CIX9_9GAMM</name>
<feature type="transmembrane region" description="Helical" evidence="1">
    <location>
        <begin position="182"/>
        <end position="201"/>
    </location>
</feature>
<dbReference type="OrthoDB" id="9835730at2"/>
<feature type="transmembrane region" description="Helical" evidence="1">
    <location>
        <begin position="139"/>
        <end position="158"/>
    </location>
</feature>
<dbReference type="EMBL" id="MASR01000001">
    <property type="protein sequence ID" value="OFE12262.1"/>
    <property type="molecule type" value="Genomic_DNA"/>
</dbReference>
<protein>
    <submittedName>
        <fullName evidence="2">Uncharacterized protein</fullName>
    </submittedName>
</protein>
<dbReference type="Proteomes" id="UP000175669">
    <property type="component" value="Unassembled WGS sequence"/>
</dbReference>
<keyword evidence="1" id="KW-0812">Transmembrane</keyword>
<feature type="transmembrane region" description="Helical" evidence="1">
    <location>
        <begin position="43"/>
        <end position="64"/>
    </location>
</feature>
<keyword evidence="1" id="KW-0472">Membrane</keyword>
<reference evidence="3" key="1">
    <citation type="submission" date="2016-07" db="EMBL/GenBank/DDBJ databases">
        <authorList>
            <person name="Florea S."/>
            <person name="Webb J.S."/>
            <person name="Jaromczyk J."/>
            <person name="Schardl C.L."/>
        </authorList>
    </citation>
    <scope>NUCLEOTIDE SEQUENCE [LARGE SCALE GENOMIC DNA]</scope>
    <source>
        <strain evidence="3">KCTC 42131</strain>
    </source>
</reference>
<feature type="transmembrane region" description="Helical" evidence="1">
    <location>
        <begin position="207"/>
        <end position="226"/>
    </location>
</feature>
<sequence>MPATNTDANRKRSSGRSAAGNSTLLMLEGDVSMRERAKNQMPMVLLTLLSIIQALALELLWVHITGDNTLLQLSWLSILSWLQIAVTLLGIMLIWLLYSSMTMRFSWVPSPGDSLVPIGIGVLEFTLIACLGMDYLMPWFLILAIIFGAMTAALHSIFRRARQDPDNRAFFSITAPATRRDFYSTFAVVGALALFGITLGVTGDQRYLALVALIVAAAIHLYQIYLNHSRWRTAMSLKTED</sequence>
<evidence type="ECO:0000256" key="1">
    <source>
        <dbReference type="SAM" id="Phobius"/>
    </source>
</evidence>
<keyword evidence="1" id="KW-1133">Transmembrane helix</keyword>
<gene>
    <name evidence="2" type="ORF">PHACT_03205</name>
</gene>
<keyword evidence="3" id="KW-1185">Reference proteome</keyword>
<organism evidence="2 3">
    <name type="scientific">Pseudohongiella acticola</name>
    <dbReference type="NCBI Taxonomy" id="1524254"/>
    <lineage>
        <taxon>Bacteria</taxon>
        <taxon>Pseudomonadati</taxon>
        <taxon>Pseudomonadota</taxon>
        <taxon>Gammaproteobacteria</taxon>
        <taxon>Pseudomonadales</taxon>
        <taxon>Pseudohongiellaceae</taxon>
        <taxon>Pseudohongiella</taxon>
    </lineage>
</organism>
<feature type="transmembrane region" description="Helical" evidence="1">
    <location>
        <begin position="114"/>
        <end position="133"/>
    </location>
</feature>
<accession>A0A1E8CIX9</accession>
<evidence type="ECO:0000313" key="2">
    <source>
        <dbReference type="EMBL" id="OFE12262.1"/>
    </source>
</evidence>
<proteinExistence type="predicted"/>
<feature type="transmembrane region" description="Helical" evidence="1">
    <location>
        <begin position="76"/>
        <end position="98"/>
    </location>
</feature>
<evidence type="ECO:0000313" key="3">
    <source>
        <dbReference type="Proteomes" id="UP000175669"/>
    </source>
</evidence>
<comment type="caution">
    <text evidence="2">The sequence shown here is derived from an EMBL/GenBank/DDBJ whole genome shotgun (WGS) entry which is preliminary data.</text>
</comment>
<dbReference type="RefSeq" id="WP_070115885.1">
    <property type="nucleotide sequence ID" value="NZ_MASR01000001.1"/>
</dbReference>
<dbReference type="AlphaFoldDB" id="A0A1E8CIX9"/>